<keyword evidence="2" id="KW-0645">Protease</keyword>
<dbReference type="GO" id="GO:0006508">
    <property type="term" value="P:proteolysis"/>
    <property type="evidence" value="ECO:0007669"/>
    <property type="project" value="UniProtKB-KW"/>
</dbReference>
<dbReference type="Gene3D" id="3.40.390.10">
    <property type="entry name" value="Collagenase (Catalytic Domain)"/>
    <property type="match status" value="1"/>
</dbReference>
<dbReference type="InterPro" id="IPR024079">
    <property type="entry name" value="MetalloPept_cat_dom_sf"/>
</dbReference>
<keyword evidence="8" id="KW-1015">Disulfide bond</keyword>
<evidence type="ECO:0000256" key="2">
    <source>
        <dbReference type="ARBA" id="ARBA00022670"/>
    </source>
</evidence>
<keyword evidence="4 9" id="KW-0732">Signal</keyword>
<accession>A0A8S0W3D8</accession>
<comment type="similarity">
    <text evidence="1">Belongs to the peptidase M43B family.</text>
</comment>
<feature type="chain" id="PRO_5035903777" description="Peptidase M43 pregnancy-associated plasma-A domain-containing protein" evidence="9">
    <location>
        <begin position="19"/>
        <end position="293"/>
    </location>
</feature>
<organism evidence="11 12">
    <name type="scientific">Cyclocybe aegerita</name>
    <name type="common">Black poplar mushroom</name>
    <name type="synonym">Agrocybe aegerita</name>
    <dbReference type="NCBI Taxonomy" id="1973307"/>
    <lineage>
        <taxon>Eukaryota</taxon>
        <taxon>Fungi</taxon>
        <taxon>Dikarya</taxon>
        <taxon>Basidiomycota</taxon>
        <taxon>Agaricomycotina</taxon>
        <taxon>Agaricomycetes</taxon>
        <taxon>Agaricomycetidae</taxon>
        <taxon>Agaricales</taxon>
        <taxon>Agaricineae</taxon>
        <taxon>Bolbitiaceae</taxon>
        <taxon>Cyclocybe</taxon>
    </lineage>
</organism>
<name>A0A8S0W3D8_CYCAE</name>
<feature type="domain" description="Peptidase M43 pregnancy-associated plasma-A" evidence="10">
    <location>
        <begin position="190"/>
        <end position="277"/>
    </location>
</feature>
<dbReference type="SUPFAM" id="SSF55486">
    <property type="entry name" value="Metalloproteases ('zincins'), catalytic domain"/>
    <property type="match status" value="1"/>
</dbReference>
<evidence type="ECO:0000313" key="12">
    <source>
        <dbReference type="Proteomes" id="UP000467700"/>
    </source>
</evidence>
<evidence type="ECO:0000256" key="9">
    <source>
        <dbReference type="SAM" id="SignalP"/>
    </source>
</evidence>
<keyword evidence="6" id="KW-0862">Zinc</keyword>
<feature type="signal peptide" evidence="9">
    <location>
        <begin position="1"/>
        <end position="18"/>
    </location>
</feature>
<keyword evidence="12" id="KW-1185">Reference proteome</keyword>
<evidence type="ECO:0000256" key="6">
    <source>
        <dbReference type="ARBA" id="ARBA00022833"/>
    </source>
</evidence>
<dbReference type="InterPro" id="IPR008754">
    <property type="entry name" value="Peptidase_M43"/>
</dbReference>
<dbReference type="PANTHER" id="PTHR47466">
    <property type="match status" value="1"/>
</dbReference>
<evidence type="ECO:0000256" key="4">
    <source>
        <dbReference type="ARBA" id="ARBA00022729"/>
    </source>
</evidence>
<dbReference type="CDD" id="cd04275">
    <property type="entry name" value="ZnMc_pappalysin_like"/>
    <property type="match status" value="1"/>
</dbReference>
<evidence type="ECO:0000256" key="1">
    <source>
        <dbReference type="ARBA" id="ARBA00008721"/>
    </source>
</evidence>
<dbReference type="OrthoDB" id="536211at2759"/>
<reference evidence="11 12" key="1">
    <citation type="submission" date="2020-01" db="EMBL/GenBank/DDBJ databases">
        <authorList>
            <person name="Gupta K D."/>
        </authorList>
    </citation>
    <scope>NUCLEOTIDE SEQUENCE [LARGE SCALE GENOMIC DNA]</scope>
</reference>
<dbReference type="Pfam" id="PF05572">
    <property type="entry name" value="Peptidase_M43"/>
    <property type="match status" value="1"/>
</dbReference>
<comment type="caution">
    <text evidence="11">The sequence shown here is derived from an EMBL/GenBank/DDBJ whole genome shotgun (WGS) entry which is preliminary data.</text>
</comment>
<gene>
    <name evidence="11" type="ORF">AAE3_LOCUS3042</name>
</gene>
<evidence type="ECO:0000256" key="7">
    <source>
        <dbReference type="ARBA" id="ARBA00023049"/>
    </source>
</evidence>
<sequence length="293" mass="32563">MVSFTSLGLALLYGVTAALSAQQRTCGTTINDVQILESQKHFTQHRRPASAGVLRKAEPIDVYFHVIHRDRTLDGGFIPDAYINDQVRVLNEDYVSAGLSFNLKNVSRIENPTWFSWLGPYDTKYMETEMKRVNRQGDAAALNVYTVGFRSGSAAALLGYATFPYDYAANPLADGIVMLYSSMPGGITWPYNLGKTLTHETGHWLGLYHTFQGGCYGMGDQVDDTPAEATPAYGCPVGRDTCDQPGVDPIHNFMDYSDDSCLTEFTPGQITRLRDQIATYRKIVEQEQKQEQA</sequence>
<dbReference type="Proteomes" id="UP000467700">
    <property type="component" value="Unassembled WGS sequence"/>
</dbReference>
<evidence type="ECO:0000313" key="11">
    <source>
        <dbReference type="EMBL" id="CAA7260834.1"/>
    </source>
</evidence>
<evidence type="ECO:0000256" key="8">
    <source>
        <dbReference type="ARBA" id="ARBA00023157"/>
    </source>
</evidence>
<evidence type="ECO:0000256" key="5">
    <source>
        <dbReference type="ARBA" id="ARBA00022801"/>
    </source>
</evidence>
<dbReference type="PANTHER" id="PTHR47466:SF1">
    <property type="entry name" value="METALLOPROTEASE MEP1 (AFU_ORTHOLOGUE AFUA_1G07730)-RELATED"/>
    <property type="match status" value="1"/>
</dbReference>
<evidence type="ECO:0000256" key="3">
    <source>
        <dbReference type="ARBA" id="ARBA00022723"/>
    </source>
</evidence>
<dbReference type="AlphaFoldDB" id="A0A8S0W3D8"/>
<evidence type="ECO:0000259" key="10">
    <source>
        <dbReference type="Pfam" id="PF05572"/>
    </source>
</evidence>
<keyword evidence="3" id="KW-0479">Metal-binding</keyword>
<dbReference type="GO" id="GO:0046872">
    <property type="term" value="F:metal ion binding"/>
    <property type="evidence" value="ECO:0007669"/>
    <property type="project" value="UniProtKB-KW"/>
</dbReference>
<keyword evidence="5" id="KW-0378">Hydrolase</keyword>
<keyword evidence="7" id="KW-0482">Metalloprotease</keyword>
<protein>
    <recommendedName>
        <fullName evidence="10">Peptidase M43 pregnancy-associated plasma-A domain-containing protein</fullName>
    </recommendedName>
</protein>
<proteinExistence type="inferred from homology"/>
<dbReference type="EMBL" id="CACVBS010000030">
    <property type="protein sequence ID" value="CAA7260834.1"/>
    <property type="molecule type" value="Genomic_DNA"/>
</dbReference>
<dbReference type="GO" id="GO:0008237">
    <property type="term" value="F:metallopeptidase activity"/>
    <property type="evidence" value="ECO:0007669"/>
    <property type="project" value="UniProtKB-KW"/>
</dbReference>